<organism evidence="3">
    <name type="scientific">Indivirus ILV1</name>
    <dbReference type="NCBI Taxonomy" id="1977633"/>
    <lineage>
        <taxon>Viruses</taxon>
        <taxon>Varidnaviria</taxon>
        <taxon>Bamfordvirae</taxon>
        <taxon>Nucleocytoviricota</taxon>
        <taxon>Megaviricetes</taxon>
        <taxon>Imitervirales</taxon>
        <taxon>Mimiviridae</taxon>
        <taxon>Klosneuvirinae</taxon>
        <taxon>Indivirus</taxon>
    </lineage>
</organism>
<proteinExistence type="predicted"/>
<accession>A0A1V0SE38</accession>
<dbReference type="EMBL" id="KY684091">
    <property type="protein sequence ID" value="ARF09989.1"/>
    <property type="molecule type" value="Genomic_DNA"/>
</dbReference>
<evidence type="ECO:0000313" key="3">
    <source>
        <dbReference type="EMBL" id="ARF09989.1"/>
    </source>
</evidence>
<feature type="coiled-coil region" evidence="1">
    <location>
        <begin position="304"/>
        <end position="338"/>
    </location>
</feature>
<dbReference type="InterPro" id="IPR045368">
    <property type="entry name" value="DUF5886"/>
</dbReference>
<evidence type="ECO:0000256" key="1">
    <source>
        <dbReference type="SAM" id="Coils"/>
    </source>
</evidence>
<evidence type="ECO:0000256" key="2">
    <source>
        <dbReference type="SAM" id="MobiDB-lite"/>
    </source>
</evidence>
<dbReference type="Pfam" id="PF19233">
    <property type="entry name" value="DUF5886"/>
    <property type="match status" value="1"/>
</dbReference>
<name>A0A1V0SE38_9VIRU</name>
<protein>
    <submittedName>
        <fullName evidence="3">Uncharacterized protein</fullName>
    </submittedName>
</protein>
<gene>
    <name evidence="3" type="ORF">Indivirus_7_5</name>
</gene>
<feature type="compositionally biased region" description="Polar residues" evidence="2">
    <location>
        <begin position="22"/>
        <end position="37"/>
    </location>
</feature>
<keyword evidence="1" id="KW-0175">Coiled coil</keyword>
<feature type="region of interest" description="Disordered" evidence="2">
    <location>
        <begin position="1"/>
        <end position="37"/>
    </location>
</feature>
<sequence length="352" mass="40392">MSTRNQKKKAARARRRAIATQPAVQSATQPAVQSATQPEVTKRVDLGAFRMRRRITNDSEEDRKILLEMGLNPNDYTDARSFLFLLENTETLRGEYSSCMIRSGKIVWCVIEMVVRIDVDDDVNEFGCLIDEYDGIDFYNNFEPAFFNYLPRDVTTTECHGRKCRNDFNVADTGIWCESCHWELDIDLALDPSCGIIRGFVEHAEIPPENILHIRKTYQDVNFESDTGRIEKFLDYMEESNNTLQKSVDSAEDRVKAISDGLEDRIQQTIERMRKDAISNIDLIRKRAAQDAQELKLIKEICPLTDIRAELVKFQEAKRLAEENASRVAQEKAALDAQIILLMNKRDALGKQ</sequence>
<feature type="compositionally biased region" description="Basic residues" evidence="2">
    <location>
        <begin position="1"/>
        <end position="17"/>
    </location>
</feature>
<reference evidence="3" key="1">
    <citation type="journal article" date="2017" name="Science">
        <title>Giant viruses with an expanded complement of translation system components.</title>
        <authorList>
            <person name="Schulz F."/>
            <person name="Yutin N."/>
            <person name="Ivanova N.N."/>
            <person name="Ortega D.R."/>
            <person name="Lee T.K."/>
            <person name="Vierheilig J."/>
            <person name="Daims H."/>
            <person name="Horn M."/>
            <person name="Wagner M."/>
            <person name="Jensen G.J."/>
            <person name="Kyrpides N.C."/>
            <person name="Koonin E.V."/>
            <person name="Woyke T."/>
        </authorList>
    </citation>
    <scope>NUCLEOTIDE SEQUENCE</scope>
    <source>
        <strain evidence="3">ILV1</strain>
    </source>
</reference>